<dbReference type="Pfam" id="PF13768">
    <property type="entry name" value="VWA_3"/>
    <property type="match status" value="1"/>
</dbReference>
<dbReference type="Proteomes" id="UP000625976">
    <property type="component" value="Unassembled WGS sequence"/>
</dbReference>
<evidence type="ECO:0000256" key="1">
    <source>
        <dbReference type="SAM" id="SignalP"/>
    </source>
</evidence>
<evidence type="ECO:0000259" key="2">
    <source>
        <dbReference type="PROSITE" id="PS50234"/>
    </source>
</evidence>
<dbReference type="InterPro" id="IPR036465">
    <property type="entry name" value="vWFA_dom_sf"/>
</dbReference>
<dbReference type="InterPro" id="IPR002035">
    <property type="entry name" value="VWF_A"/>
</dbReference>
<evidence type="ECO:0000313" key="4">
    <source>
        <dbReference type="EMBL" id="GGG47027.1"/>
    </source>
</evidence>
<dbReference type="PROSITE" id="PS50234">
    <property type="entry name" value="VWFA"/>
    <property type="match status" value="1"/>
</dbReference>
<dbReference type="PANTHER" id="PTHR45737">
    <property type="entry name" value="VON WILLEBRAND FACTOR A DOMAIN-CONTAINING PROTEIN 5A"/>
    <property type="match status" value="1"/>
</dbReference>
<dbReference type="PANTHER" id="PTHR45737:SF6">
    <property type="entry name" value="VON WILLEBRAND FACTOR A DOMAIN-CONTAINING PROTEIN 5A"/>
    <property type="match status" value="1"/>
</dbReference>
<sequence>MKYLATLLLLCSISIGFAQKTDGPYLSVSTKDAVIPLKSSFTEVEISGTIAHVKLTQVYQNKGNLPLEATYVFPLSTQAAVHNMQMKIGDRIIKAKIFEKQEAKKVYETAVKEGKRAAKLDQNRPNVFQMNVGNIMADDEITITIFYTELLVPTHGSYQFVAPAVVGPRFIGESAQKEEAFNMPYMPKGSADSFKYDLKVSLNAGMIIQNINSPSHQINVKYPNPKTANIFLSKSNVNPGNRDFILDYNLRGNKIQSGLLLYEHEGENFFALQMEPTKNINYKDIPAREYLFIVDVSGSMNGYPLEVSKELMRNLLCDLRATDTFNVQLFASSSTIFSPNAVESNEQNIEAAIRFLSEGQGGGGTELLSALKEAYKLPRKDPNSARSMVVVTDGYVNIEKEAFQLINSNLDQANVFTFGIGSSVNRYLIEGMAKVSQSESFIATSPAEAVEVAKAFKNYIETPLLTQVKLKTKGFEIYDMAPSSIPDVFAARPVLVYGKYHGKPEGTILITGYQGKKKFKQEFKVSASNLSDKNKALPYLWARKKIEELDDYNVLFYNDVKDEVIALGLKYNLLSKYTSFVAVDETIVNKDGVIKSVKQPLPMPENVNNAAVGAEAEFFKKAAYKKSYTTTITEKLVSTDKRKIKMEFNAQYATLVTKHLQHYKSLRIKFNAEGQITSLETLENGQWVYAQDLLIEFHRIPTKAFSVNSAITLTLNR</sequence>
<feature type="signal peptide" evidence="1">
    <location>
        <begin position="1"/>
        <end position="18"/>
    </location>
</feature>
<name>A0A917LNZ3_9FLAO</name>
<dbReference type="InterPro" id="IPR013694">
    <property type="entry name" value="VIT"/>
</dbReference>
<feature type="domain" description="VWFA" evidence="2">
    <location>
        <begin position="289"/>
        <end position="460"/>
    </location>
</feature>
<dbReference type="Gene3D" id="3.40.50.410">
    <property type="entry name" value="von Willebrand factor, type A domain"/>
    <property type="match status" value="1"/>
</dbReference>
<protein>
    <submittedName>
        <fullName evidence="4">Inter-alpha-trypsin inhibitor domain-containing protein</fullName>
    </submittedName>
</protein>
<dbReference type="AlphaFoldDB" id="A0A917LNZ3"/>
<reference evidence="4" key="2">
    <citation type="submission" date="2020-09" db="EMBL/GenBank/DDBJ databases">
        <authorList>
            <person name="Sun Q."/>
            <person name="Zhou Y."/>
        </authorList>
    </citation>
    <scope>NUCLEOTIDE SEQUENCE</scope>
    <source>
        <strain evidence="4">CGMCC 1.12751</strain>
    </source>
</reference>
<proteinExistence type="predicted"/>
<dbReference type="Pfam" id="PF08487">
    <property type="entry name" value="VIT"/>
    <property type="match status" value="1"/>
</dbReference>
<dbReference type="SMART" id="SM00609">
    <property type="entry name" value="VIT"/>
    <property type="match status" value="1"/>
</dbReference>
<dbReference type="EMBL" id="BMFQ01000002">
    <property type="protein sequence ID" value="GGG47027.1"/>
    <property type="molecule type" value="Genomic_DNA"/>
</dbReference>
<dbReference type="SUPFAM" id="SSF53300">
    <property type="entry name" value="vWA-like"/>
    <property type="match status" value="1"/>
</dbReference>
<dbReference type="PROSITE" id="PS51468">
    <property type="entry name" value="VIT"/>
    <property type="match status" value="1"/>
</dbReference>
<accession>A0A917LNZ3</accession>
<evidence type="ECO:0000259" key="3">
    <source>
        <dbReference type="PROSITE" id="PS51468"/>
    </source>
</evidence>
<keyword evidence="1" id="KW-0732">Signal</keyword>
<reference evidence="4" key="1">
    <citation type="journal article" date="2014" name="Int. J. Syst. Evol. Microbiol.">
        <title>Complete genome sequence of Corynebacterium casei LMG S-19264T (=DSM 44701T), isolated from a smear-ripened cheese.</title>
        <authorList>
            <consortium name="US DOE Joint Genome Institute (JGI-PGF)"/>
            <person name="Walter F."/>
            <person name="Albersmeier A."/>
            <person name="Kalinowski J."/>
            <person name="Ruckert C."/>
        </authorList>
    </citation>
    <scope>NUCLEOTIDE SEQUENCE</scope>
    <source>
        <strain evidence="4">CGMCC 1.12751</strain>
    </source>
</reference>
<dbReference type="RefSeq" id="WP_188464027.1">
    <property type="nucleotide sequence ID" value="NZ_BMFQ01000002.1"/>
</dbReference>
<evidence type="ECO:0000313" key="5">
    <source>
        <dbReference type="Proteomes" id="UP000625976"/>
    </source>
</evidence>
<keyword evidence="5" id="KW-1185">Reference proteome</keyword>
<feature type="chain" id="PRO_5037872189" evidence="1">
    <location>
        <begin position="19"/>
        <end position="717"/>
    </location>
</feature>
<comment type="caution">
    <text evidence="4">The sequence shown here is derived from an EMBL/GenBank/DDBJ whole genome shotgun (WGS) entry which is preliminary data.</text>
</comment>
<feature type="domain" description="VIT" evidence="3">
    <location>
        <begin position="21"/>
        <end position="149"/>
    </location>
</feature>
<organism evidence="4 5">
    <name type="scientific">Bizionia arctica</name>
    <dbReference type="NCBI Taxonomy" id="1495645"/>
    <lineage>
        <taxon>Bacteria</taxon>
        <taxon>Pseudomonadati</taxon>
        <taxon>Bacteroidota</taxon>
        <taxon>Flavobacteriia</taxon>
        <taxon>Flavobacteriales</taxon>
        <taxon>Flavobacteriaceae</taxon>
        <taxon>Bizionia</taxon>
    </lineage>
</organism>
<gene>
    <name evidence="4" type="ORF">GCM10010976_18100</name>
</gene>
<dbReference type="SMART" id="SM00327">
    <property type="entry name" value="VWA"/>
    <property type="match status" value="1"/>
</dbReference>